<dbReference type="OrthoDB" id="3235880at2"/>
<evidence type="ECO:0000313" key="3">
    <source>
        <dbReference type="Proteomes" id="UP000235034"/>
    </source>
</evidence>
<dbReference type="PROSITE" id="PS50943">
    <property type="entry name" value="HTH_CROC1"/>
    <property type="match status" value="1"/>
</dbReference>
<keyword evidence="3" id="KW-1185">Reference proteome</keyword>
<dbReference type="AlphaFoldDB" id="A0A2N5IWI6"/>
<dbReference type="CDD" id="cd00093">
    <property type="entry name" value="HTH_XRE"/>
    <property type="match status" value="1"/>
</dbReference>
<dbReference type="Proteomes" id="UP000235034">
    <property type="component" value="Unassembled WGS sequence"/>
</dbReference>
<dbReference type="EMBL" id="NMWT01000028">
    <property type="protein sequence ID" value="PLS26319.1"/>
    <property type="molecule type" value="Genomic_DNA"/>
</dbReference>
<dbReference type="Pfam" id="PF13560">
    <property type="entry name" value="HTH_31"/>
    <property type="match status" value="1"/>
</dbReference>
<organism evidence="2 3">
    <name type="scientific">Bifidobacterium parmae</name>
    <dbReference type="NCBI Taxonomy" id="361854"/>
    <lineage>
        <taxon>Bacteria</taxon>
        <taxon>Bacillati</taxon>
        <taxon>Actinomycetota</taxon>
        <taxon>Actinomycetes</taxon>
        <taxon>Bifidobacteriales</taxon>
        <taxon>Bifidobacteriaceae</taxon>
        <taxon>Bifidobacterium</taxon>
    </lineage>
</organism>
<dbReference type="Gene3D" id="1.10.260.40">
    <property type="entry name" value="lambda repressor-like DNA-binding domains"/>
    <property type="match status" value="1"/>
</dbReference>
<dbReference type="SUPFAM" id="SSF47413">
    <property type="entry name" value="lambda repressor-like DNA-binding domains"/>
    <property type="match status" value="1"/>
</dbReference>
<accession>A0A2N5IWI6</accession>
<proteinExistence type="predicted"/>
<dbReference type="SMART" id="SM00530">
    <property type="entry name" value="HTH_XRE"/>
    <property type="match status" value="1"/>
</dbReference>
<sequence>MGLRELRQKRGLDIQTLADKAGMDRAQLSRYENGKKPLRNMTLGTALDLCDALRVANPRKLLEDTSPKENTDDSQV</sequence>
<dbReference type="InterPro" id="IPR010982">
    <property type="entry name" value="Lambda_DNA-bd_dom_sf"/>
</dbReference>
<name>A0A2N5IWI6_9BIFI</name>
<gene>
    <name evidence="2" type="ORF">Uis4E_1894</name>
</gene>
<comment type="caution">
    <text evidence="2">The sequence shown here is derived from an EMBL/GenBank/DDBJ whole genome shotgun (WGS) entry which is preliminary data.</text>
</comment>
<dbReference type="GO" id="GO:0003677">
    <property type="term" value="F:DNA binding"/>
    <property type="evidence" value="ECO:0007669"/>
    <property type="project" value="InterPro"/>
</dbReference>
<feature type="domain" description="HTH cro/C1-type" evidence="1">
    <location>
        <begin position="3"/>
        <end position="61"/>
    </location>
</feature>
<dbReference type="InterPro" id="IPR001387">
    <property type="entry name" value="Cro/C1-type_HTH"/>
</dbReference>
<evidence type="ECO:0000313" key="2">
    <source>
        <dbReference type="EMBL" id="PLS26319.1"/>
    </source>
</evidence>
<reference evidence="2 3" key="1">
    <citation type="submission" date="2017-07" db="EMBL/GenBank/DDBJ databases">
        <title>Bifidobacterium novel species.</title>
        <authorList>
            <person name="Lugli G.A."/>
            <person name="Milani C."/>
            <person name="Duranti S."/>
            <person name="Mangifesta M."/>
        </authorList>
    </citation>
    <scope>NUCLEOTIDE SEQUENCE [LARGE SCALE GENOMIC DNA]</scope>
    <source>
        <strain evidence="2 3">77</strain>
    </source>
</reference>
<evidence type="ECO:0000259" key="1">
    <source>
        <dbReference type="PROSITE" id="PS50943"/>
    </source>
</evidence>
<protein>
    <submittedName>
        <fullName evidence="2">The helix-turn-helix motif</fullName>
    </submittedName>
</protein>
<dbReference type="RefSeq" id="WP_101622956.1">
    <property type="nucleotide sequence ID" value="NZ_NMWT01000028.1"/>
</dbReference>